<dbReference type="Proteomes" id="UP000261739">
    <property type="component" value="Unassembled WGS sequence"/>
</dbReference>
<evidence type="ECO:0000313" key="1">
    <source>
        <dbReference type="EMBL" id="HCT13321.1"/>
    </source>
</evidence>
<evidence type="ECO:0000313" key="2">
    <source>
        <dbReference type="Proteomes" id="UP000261739"/>
    </source>
</evidence>
<accession>A0A3D4SWF0</accession>
<organism evidence="1 2">
    <name type="scientific">Corynebacterium nuruki</name>
    <dbReference type="NCBI Taxonomy" id="1032851"/>
    <lineage>
        <taxon>Bacteria</taxon>
        <taxon>Bacillati</taxon>
        <taxon>Actinomycetota</taxon>
        <taxon>Actinomycetes</taxon>
        <taxon>Mycobacteriales</taxon>
        <taxon>Corynebacteriaceae</taxon>
        <taxon>Corynebacterium</taxon>
    </lineage>
</organism>
<reference evidence="1 2" key="1">
    <citation type="journal article" date="2018" name="Nat. Biotechnol.">
        <title>A standardized bacterial taxonomy based on genome phylogeny substantially revises the tree of life.</title>
        <authorList>
            <person name="Parks D.H."/>
            <person name="Chuvochina M."/>
            <person name="Waite D.W."/>
            <person name="Rinke C."/>
            <person name="Skarshewski A."/>
            <person name="Chaumeil P.A."/>
            <person name="Hugenholtz P."/>
        </authorList>
    </citation>
    <scope>NUCLEOTIDE SEQUENCE [LARGE SCALE GENOMIC DNA]</scope>
    <source>
        <strain evidence="1">UBA11247</strain>
    </source>
</reference>
<proteinExistence type="predicted"/>
<dbReference type="STRING" id="863239.GCA_000213935_02465"/>
<protein>
    <submittedName>
        <fullName evidence="1">Uncharacterized protein</fullName>
    </submittedName>
</protein>
<feature type="non-terminal residue" evidence="1">
    <location>
        <position position="942"/>
    </location>
</feature>
<dbReference type="RefSeq" id="WP_273050895.1">
    <property type="nucleotide sequence ID" value="NZ_DAITTW010000075.1"/>
</dbReference>
<dbReference type="EMBL" id="DQID01000013">
    <property type="protein sequence ID" value="HCT13321.1"/>
    <property type="molecule type" value="Genomic_DNA"/>
</dbReference>
<dbReference type="AlphaFoldDB" id="A0A3D4SWF0"/>
<comment type="caution">
    <text evidence="1">The sequence shown here is derived from an EMBL/GenBank/DDBJ whole genome shotgun (WGS) entry which is preliminary data.</text>
</comment>
<name>A0A3D4SWF0_9CORY</name>
<sequence>MTSQSPTASPALSPIADLSDTLLAWASGTEVDLARRLGEVEVFVDLDITGDELERITTFYGTFLSRQIAAGGDEAALLATCPALTATTLLFRAARLNVVDELPAEFWSGLGLTPTPERIALVDADHYAGLLTAAGLDPVDSAVAGPDGDRGRLFAHIGLASDWIPELIELIDTRRLDGTAAQDATAEAAAVVGVLAAESVQAGPLCAVLPDLAARLIAPVVAVVRYAAGHPDHWRHGLAGAGAGTVPGSDLRVPRLILEDVLEELRERPAGTTARRHRVGVGTREDQPRLALDLARQRTVLRLPAVPLEEGRTEVRWHIDVAGRPAGFRTRVAETPADPVEGETSVARPVTSVLDIPVRRPVREIGVRDLSHDESWVLSGVDEDDPVLVFTRRGTELTDRVSLHHARVLVVCPADSTAVDPVNDTTIPVVSERPLKTWDGWVIRDLDLAAATSLYIERPGVPRPAMGTLRCVDARQRVWFREPDEPVAGLRSLGGLPVHAESLQAVFPPTVSGAPEIWFLSVSSWAGPDETGEEVTEEEPLEVPAEGGMFEVFDPEAYDTPWVGEYLVRLRGPRSESFRHEYAVVEGLDVEAPESPRLAKTAGLSPVTVTFHGGEKPLIIPRSVDLTPTEKSVQVVAETDAGDALPLVVEPPRLRYQLMLQGEDPMWRTESVTVSASGLDTRTRFRIRPGMAVESPRLVVRDRHGSPLRTLRLGTVDDVTWSVALSPLAGLLPQLREGSCELEFVADGRSHSVRVATLRPAVERTAELTDGVLTITPAPAGGVWIWPLTAPWQSAATVDFGGSETAAVPADLVDAGPLSVQLFNRDRFSPLYPPAAPGPAALRVEAAGYAHSDDGGPWTRLSAFIAGESDEAPDDPDVLTTLWDVLAGWLSGKATAAAGEAMRAALGRHPRESLHAMSRSLVPSTDRPAQFILSGLVDAPMV</sequence>
<gene>
    <name evidence="1" type="ORF">DIW82_00595</name>
</gene>